<accession>A0A2H0W5K4</accession>
<protein>
    <submittedName>
        <fullName evidence="1">Uncharacterized protein</fullName>
    </submittedName>
</protein>
<name>A0A2H0W5K4_9BACT</name>
<comment type="caution">
    <text evidence="1">The sequence shown here is derived from an EMBL/GenBank/DDBJ whole genome shotgun (WGS) entry which is preliminary data.</text>
</comment>
<evidence type="ECO:0000313" key="2">
    <source>
        <dbReference type="Proteomes" id="UP000231382"/>
    </source>
</evidence>
<sequence length="74" mass="8517">MREWYENPDQAEVDQASEVARRLFDKSIEAIKTASEKHRSSKVFTINLPDPEIQNDVSLPEDLIAEFNQKLVDA</sequence>
<dbReference type="AlphaFoldDB" id="A0A2H0W5K4"/>
<dbReference type="EMBL" id="PEZW01000027">
    <property type="protein sequence ID" value="PIS07363.1"/>
    <property type="molecule type" value="Genomic_DNA"/>
</dbReference>
<evidence type="ECO:0000313" key="1">
    <source>
        <dbReference type="EMBL" id="PIS07363.1"/>
    </source>
</evidence>
<dbReference type="Proteomes" id="UP000231382">
    <property type="component" value="Unassembled WGS sequence"/>
</dbReference>
<organism evidence="1 2">
    <name type="scientific">Candidatus Berkelbacteria bacterium CG10_big_fil_rev_8_21_14_0_10_43_13</name>
    <dbReference type="NCBI Taxonomy" id="1974514"/>
    <lineage>
        <taxon>Bacteria</taxon>
        <taxon>Candidatus Berkelbacteria</taxon>
    </lineage>
</organism>
<reference evidence="2" key="1">
    <citation type="submission" date="2017-09" db="EMBL/GenBank/DDBJ databases">
        <title>Depth-based differentiation of microbial function through sediment-hosted aquifers and enrichment of novel symbionts in the deep terrestrial subsurface.</title>
        <authorList>
            <person name="Probst A.J."/>
            <person name="Ladd B."/>
            <person name="Jarett J.K."/>
            <person name="Geller-Mcgrath D.E."/>
            <person name="Sieber C.M.K."/>
            <person name="Emerson J.B."/>
            <person name="Anantharaman K."/>
            <person name="Thomas B.C."/>
            <person name="Malmstrom R."/>
            <person name="Stieglmeier M."/>
            <person name="Klingl A."/>
            <person name="Woyke T."/>
            <person name="Ryan C.M."/>
            <person name="Banfield J.F."/>
        </authorList>
    </citation>
    <scope>NUCLEOTIDE SEQUENCE [LARGE SCALE GENOMIC DNA]</scope>
</reference>
<proteinExistence type="predicted"/>
<gene>
    <name evidence="1" type="ORF">COT78_03960</name>
</gene>